<dbReference type="Pfam" id="PF05916">
    <property type="entry name" value="Sld5"/>
    <property type="match status" value="1"/>
</dbReference>
<reference evidence="7 8" key="1">
    <citation type="journal article" date="2018" name="Gigascience">
        <title>Genomes of trombidid mites reveal novel predicted allergens and laterally-transferred genes associated with secondary metabolism.</title>
        <authorList>
            <person name="Dong X."/>
            <person name="Chaisiri K."/>
            <person name="Xia D."/>
            <person name="Armstrong S.D."/>
            <person name="Fang Y."/>
            <person name="Donnelly M.J."/>
            <person name="Kadowaki T."/>
            <person name="McGarry J.W."/>
            <person name="Darby A.C."/>
            <person name="Makepeace B.L."/>
        </authorList>
    </citation>
    <scope>NUCLEOTIDE SEQUENCE [LARGE SCALE GENOMIC DNA]</scope>
    <source>
        <strain evidence="7">UoL-WK</strain>
    </source>
</reference>
<evidence type="ECO:0000313" key="8">
    <source>
        <dbReference type="Proteomes" id="UP000285301"/>
    </source>
</evidence>
<name>A0A3S3P4C3_9ACAR</name>
<dbReference type="GO" id="GO:1902983">
    <property type="term" value="P:DNA strand elongation involved in mitotic DNA replication"/>
    <property type="evidence" value="ECO:0007669"/>
    <property type="project" value="TreeGrafter"/>
</dbReference>
<dbReference type="InterPro" id="IPR005339">
    <property type="entry name" value="GINS_Psf1"/>
</dbReference>
<evidence type="ECO:0000256" key="2">
    <source>
        <dbReference type="ARBA" id="ARBA00006677"/>
    </source>
</evidence>
<dbReference type="InterPro" id="IPR036224">
    <property type="entry name" value="GINS_bundle-like_dom_sf"/>
</dbReference>
<dbReference type="Proteomes" id="UP000285301">
    <property type="component" value="Unassembled WGS sequence"/>
</dbReference>
<sequence length="205" mass="24008">MFGEKAIELIKDLIRSKNEPLPPYKASEVREVIDEMNALFEMNQKDVQSQSQTQEVESQQDLFTVIQVRHSALLWNKRCLIAYHYQRLMRLKQLRWEFGGVLPTDIRNNLNDHEVVWFNSYCSNLATYMSRLNDGRGIDLTLHMKAPKRLYVQVRCLLDYGDYELEDGTTAVLSKDSTVGHPLSRYVNGRNYLRSTIFHYNNARS</sequence>
<dbReference type="Gene3D" id="1.20.58.1030">
    <property type="match status" value="1"/>
</dbReference>
<dbReference type="InterPro" id="IPR021151">
    <property type="entry name" value="GINS_A"/>
</dbReference>
<dbReference type="AlphaFoldDB" id="A0A3S3P4C3"/>
<dbReference type="STRING" id="1965070.A0A3S3P4C3"/>
<dbReference type="PANTHER" id="PTHR12914">
    <property type="entry name" value="PARTNER OF SLD5"/>
    <property type="match status" value="1"/>
</dbReference>
<keyword evidence="8" id="KW-1185">Reference proteome</keyword>
<dbReference type="GO" id="GO:0000811">
    <property type="term" value="C:GINS complex"/>
    <property type="evidence" value="ECO:0007669"/>
    <property type="project" value="UniProtKB-UniRule"/>
</dbReference>
<comment type="function">
    <text evidence="5">Required for correct functioning of the GINS complex, a complex that plays an essential role in the initiation of DNA replication, and progression of DNA replication forks. GINS complex seems to bind preferentially to single-stranded DNA.</text>
</comment>
<dbReference type="CDD" id="cd11710">
    <property type="entry name" value="GINS_A_psf1"/>
    <property type="match status" value="1"/>
</dbReference>
<dbReference type="PANTHER" id="PTHR12914:SF2">
    <property type="entry name" value="DNA REPLICATION COMPLEX GINS PROTEIN PSF1"/>
    <property type="match status" value="1"/>
</dbReference>
<gene>
    <name evidence="7" type="ORF">B4U79_05798</name>
</gene>
<comment type="caution">
    <text evidence="7">The sequence shown here is derived from an EMBL/GenBank/DDBJ whole genome shotgun (WGS) entry which is preliminary data.</text>
</comment>
<protein>
    <recommendedName>
        <fullName evidence="5">DNA replication complex GINS protein PSF1</fullName>
    </recommendedName>
</protein>
<comment type="similarity">
    <text evidence="2 5">Belongs to the GINS1/PSF1 family.</text>
</comment>
<comment type="subcellular location">
    <subcellularLocation>
        <location evidence="1 5">Nucleus</location>
    </subcellularLocation>
</comment>
<proteinExistence type="inferred from homology"/>
<comment type="subunit">
    <text evidence="5">Component of the GINS complex.</text>
</comment>
<keyword evidence="3 5" id="KW-0235">DNA replication</keyword>
<accession>A0A3S3P4C3</accession>
<evidence type="ECO:0000256" key="1">
    <source>
        <dbReference type="ARBA" id="ARBA00004123"/>
    </source>
</evidence>
<dbReference type="SUPFAM" id="SSF158573">
    <property type="entry name" value="GINS helical bundle-like"/>
    <property type="match status" value="1"/>
</dbReference>
<evidence type="ECO:0000256" key="5">
    <source>
        <dbReference type="RuleBase" id="RU368085"/>
    </source>
</evidence>
<organism evidence="7 8">
    <name type="scientific">Dinothrombium tinctorium</name>
    <dbReference type="NCBI Taxonomy" id="1965070"/>
    <lineage>
        <taxon>Eukaryota</taxon>
        <taxon>Metazoa</taxon>
        <taxon>Ecdysozoa</taxon>
        <taxon>Arthropoda</taxon>
        <taxon>Chelicerata</taxon>
        <taxon>Arachnida</taxon>
        <taxon>Acari</taxon>
        <taxon>Acariformes</taxon>
        <taxon>Trombidiformes</taxon>
        <taxon>Prostigmata</taxon>
        <taxon>Anystina</taxon>
        <taxon>Parasitengona</taxon>
        <taxon>Trombidioidea</taxon>
        <taxon>Trombidiidae</taxon>
        <taxon>Dinothrombium</taxon>
    </lineage>
</organism>
<dbReference type="EMBL" id="NCKU01000671">
    <property type="protein sequence ID" value="RWS14605.1"/>
    <property type="molecule type" value="Genomic_DNA"/>
</dbReference>
<dbReference type="OrthoDB" id="10252587at2759"/>
<evidence type="ECO:0000256" key="3">
    <source>
        <dbReference type="ARBA" id="ARBA00022705"/>
    </source>
</evidence>
<keyword evidence="4 5" id="KW-0539">Nucleus</keyword>
<evidence type="ECO:0000313" key="7">
    <source>
        <dbReference type="EMBL" id="RWS14605.1"/>
    </source>
</evidence>
<feature type="domain" description="GINS subunit" evidence="6">
    <location>
        <begin position="47"/>
        <end position="132"/>
    </location>
</feature>
<evidence type="ECO:0000256" key="4">
    <source>
        <dbReference type="ARBA" id="ARBA00023242"/>
    </source>
</evidence>
<evidence type="ECO:0000259" key="6">
    <source>
        <dbReference type="Pfam" id="PF05916"/>
    </source>
</evidence>